<dbReference type="PANTHER" id="PTHR21340">
    <property type="entry name" value="DIADENOSINE 5,5-P1,P4-TETRAPHOSPHATE PYROPHOSPHOHYDROLASE MUTT"/>
    <property type="match status" value="1"/>
</dbReference>
<dbReference type="EC" id="3.6.1.-" evidence="4"/>
<name>A0A1W1EHF2_9ZZZZ</name>
<gene>
    <name evidence="4" type="ORF">MNB_SV-15-1496</name>
</gene>
<dbReference type="PROSITE" id="PS51462">
    <property type="entry name" value="NUDIX"/>
    <property type="match status" value="1"/>
</dbReference>
<dbReference type="EMBL" id="FRYL01000001">
    <property type="protein sequence ID" value="SHO80242.1"/>
    <property type="molecule type" value="Genomic_DNA"/>
</dbReference>
<dbReference type="InterPro" id="IPR020084">
    <property type="entry name" value="NUDIX_hydrolase_CS"/>
</dbReference>
<dbReference type="PRINTS" id="PR00502">
    <property type="entry name" value="NUDIXFAMILY"/>
</dbReference>
<dbReference type="InterPro" id="IPR022927">
    <property type="entry name" value="RppH"/>
</dbReference>
<feature type="domain" description="Nudix hydrolase" evidence="3">
    <location>
        <begin position="6"/>
        <end position="149"/>
    </location>
</feature>
<evidence type="ECO:0000256" key="1">
    <source>
        <dbReference type="ARBA" id="ARBA00001936"/>
    </source>
</evidence>
<dbReference type="InterPro" id="IPR000086">
    <property type="entry name" value="NUDIX_hydrolase_dom"/>
</dbReference>
<dbReference type="InterPro" id="IPR015797">
    <property type="entry name" value="NUDIX_hydrolase-like_dom_sf"/>
</dbReference>
<protein>
    <submittedName>
        <fullName evidence="4">Adenosine (5')-pentaphospho-(5'')-adenosine pyrophosphohydrolase</fullName>
        <ecNumber evidence="4">3.6.1.-</ecNumber>
    </submittedName>
</protein>
<dbReference type="GO" id="GO:0004081">
    <property type="term" value="F:bis(5'-nucleosyl)-tetraphosphatase (asymmetrical) activity"/>
    <property type="evidence" value="ECO:0007669"/>
    <property type="project" value="TreeGrafter"/>
</dbReference>
<dbReference type="PANTHER" id="PTHR21340:SF0">
    <property type="entry name" value="BIS(5'-NUCLEOSYL)-TETRAPHOSPHATASE [ASYMMETRICAL]"/>
    <property type="match status" value="1"/>
</dbReference>
<evidence type="ECO:0000259" key="3">
    <source>
        <dbReference type="PROSITE" id="PS51462"/>
    </source>
</evidence>
<dbReference type="PROSITE" id="PS00893">
    <property type="entry name" value="NUDIX_BOX"/>
    <property type="match status" value="1"/>
</dbReference>
<accession>A0A1W1EHF2</accession>
<organism evidence="4">
    <name type="scientific">hydrothermal vent metagenome</name>
    <dbReference type="NCBI Taxonomy" id="652676"/>
    <lineage>
        <taxon>unclassified sequences</taxon>
        <taxon>metagenomes</taxon>
        <taxon>ecological metagenomes</taxon>
    </lineage>
</organism>
<dbReference type="NCBIfam" id="NF001936">
    <property type="entry name" value="PRK00714.1-3"/>
    <property type="match status" value="1"/>
</dbReference>
<dbReference type="AlphaFoldDB" id="A0A1W1EHF2"/>
<dbReference type="InterPro" id="IPR020476">
    <property type="entry name" value="Nudix_hydrolase"/>
</dbReference>
<dbReference type="InterPro" id="IPR051325">
    <property type="entry name" value="Nudix_hydrolase_domain"/>
</dbReference>
<evidence type="ECO:0000256" key="2">
    <source>
        <dbReference type="ARBA" id="ARBA00022801"/>
    </source>
</evidence>
<dbReference type="CDD" id="cd03671">
    <property type="entry name" value="NUDIX_Ap4A_hydrolase_plant_like"/>
    <property type="match status" value="1"/>
</dbReference>
<reference evidence="4" key="1">
    <citation type="submission" date="2016-10" db="EMBL/GenBank/DDBJ databases">
        <authorList>
            <person name="de Groot N.N."/>
        </authorList>
    </citation>
    <scope>NUCLEOTIDE SEQUENCE</scope>
</reference>
<dbReference type="SUPFAM" id="SSF55811">
    <property type="entry name" value="Nudix"/>
    <property type="match status" value="1"/>
</dbReference>
<keyword evidence="2 4" id="KW-0378">Hydrolase</keyword>
<evidence type="ECO:0000313" key="4">
    <source>
        <dbReference type="EMBL" id="SHO80242.1"/>
    </source>
</evidence>
<sequence length="157" mass="18494">MQNKKNYRPNVAAVILSSKYPESCEFFLAHRSDMNGIWQFPQGGIDEGETPQEALFRELKEEIGTSDVEIIGEYPEWLSYDFTKGSSHKLYSYDGQIQKYFLVRLRDNSSINLNSFITPEFSEYQFLEYDMLMKRVSYLKKSVYKKVIDYFKNEGLI</sequence>
<dbReference type="GO" id="GO:0006167">
    <property type="term" value="P:AMP biosynthetic process"/>
    <property type="evidence" value="ECO:0007669"/>
    <property type="project" value="TreeGrafter"/>
</dbReference>
<dbReference type="Gene3D" id="3.90.79.10">
    <property type="entry name" value="Nucleoside Triphosphate Pyrophosphohydrolase"/>
    <property type="match status" value="1"/>
</dbReference>
<proteinExistence type="predicted"/>
<dbReference type="GO" id="GO:0006754">
    <property type="term" value="P:ATP biosynthetic process"/>
    <property type="evidence" value="ECO:0007669"/>
    <property type="project" value="TreeGrafter"/>
</dbReference>
<dbReference type="Pfam" id="PF00293">
    <property type="entry name" value="NUDIX"/>
    <property type="match status" value="1"/>
</dbReference>
<comment type="cofactor">
    <cofactor evidence="1">
        <name>Mn(2+)</name>
        <dbReference type="ChEBI" id="CHEBI:29035"/>
    </cofactor>
</comment>